<evidence type="ECO:0000256" key="7">
    <source>
        <dbReference type="ARBA" id="ARBA00022723"/>
    </source>
</evidence>
<accession>A0A011VSW6</accession>
<keyword evidence="7" id="KW-0479">Metal-binding</keyword>
<dbReference type="InterPro" id="IPR011037">
    <property type="entry name" value="Pyrv_Knase-like_insert_dom_sf"/>
</dbReference>
<dbReference type="GO" id="GO:0004743">
    <property type="term" value="F:pyruvate kinase activity"/>
    <property type="evidence" value="ECO:0007669"/>
    <property type="project" value="UniProtKB-UniRule"/>
</dbReference>
<dbReference type="NCBIfam" id="NF004491">
    <property type="entry name" value="PRK05826.1"/>
    <property type="match status" value="1"/>
</dbReference>
<dbReference type="GO" id="GO:0005524">
    <property type="term" value="F:ATP binding"/>
    <property type="evidence" value="ECO:0007669"/>
    <property type="project" value="UniProtKB-KW"/>
</dbReference>
<dbReference type="Pfam" id="PF02887">
    <property type="entry name" value="PK_C"/>
    <property type="match status" value="1"/>
</dbReference>
<evidence type="ECO:0000256" key="3">
    <source>
        <dbReference type="ARBA" id="ARBA00008663"/>
    </source>
</evidence>
<dbReference type="SUPFAM" id="SSF51621">
    <property type="entry name" value="Phosphoenolpyruvate/pyruvate domain"/>
    <property type="match status" value="1"/>
</dbReference>
<dbReference type="SUPFAM" id="SSF52935">
    <property type="entry name" value="PK C-terminal domain-like"/>
    <property type="match status" value="1"/>
</dbReference>
<dbReference type="FunFam" id="2.40.33.10:FF:000001">
    <property type="entry name" value="Pyruvate kinase"/>
    <property type="match status" value="1"/>
</dbReference>
<feature type="domain" description="Pyruvate kinase C-terminal" evidence="18">
    <location>
        <begin position="357"/>
        <end position="469"/>
    </location>
</feature>
<organism evidence="19 20">
    <name type="scientific">Ruminococcus albus SY3</name>
    <dbReference type="NCBI Taxonomy" id="1341156"/>
    <lineage>
        <taxon>Bacteria</taxon>
        <taxon>Bacillati</taxon>
        <taxon>Bacillota</taxon>
        <taxon>Clostridia</taxon>
        <taxon>Eubacteriales</taxon>
        <taxon>Oscillospiraceae</taxon>
        <taxon>Ruminococcus</taxon>
    </lineage>
</organism>
<comment type="similarity">
    <text evidence="3 16">Belongs to the pyruvate kinase family.</text>
</comment>
<dbReference type="PATRIC" id="fig|1341156.4.peg.2658"/>
<evidence type="ECO:0000256" key="5">
    <source>
        <dbReference type="ARBA" id="ARBA00018587"/>
    </source>
</evidence>
<dbReference type="Gene3D" id="3.40.1380.20">
    <property type="entry name" value="Pyruvate kinase, C-terminal domain"/>
    <property type="match status" value="1"/>
</dbReference>
<evidence type="ECO:0000256" key="11">
    <source>
        <dbReference type="ARBA" id="ARBA00022842"/>
    </source>
</evidence>
<evidence type="ECO:0000256" key="15">
    <source>
        <dbReference type="NCBIfam" id="TIGR01064"/>
    </source>
</evidence>
<keyword evidence="10" id="KW-0067">ATP-binding</keyword>
<dbReference type="Gene3D" id="3.20.20.60">
    <property type="entry name" value="Phosphoenolpyruvate-binding domains"/>
    <property type="match status" value="1"/>
</dbReference>
<dbReference type="Gene3D" id="2.40.33.10">
    <property type="entry name" value="PK beta-barrel domain-like"/>
    <property type="match status" value="1"/>
</dbReference>
<dbReference type="InterPro" id="IPR015806">
    <property type="entry name" value="Pyrv_Knase_insert_dom_sf"/>
</dbReference>
<dbReference type="InterPro" id="IPR015793">
    <property type="entry name" value="Pyrv_Knase_brl"/>
</dbReference>
<dbReference type="Proteomes" id="UP000021369">
    <property type="component" value="Unassembled WGS sequence"/>
</dbReference>
<evidence type="ECO:0000313" key="20">
    <source>
        <dbReference type="Proteomes" id="UP000021369"/>
    </source>
</evidence>
<evidence type="ECO:0000256" key="2">
    <source>
        <dbReference type="ARBA" id="ARBA00004997"/>
    </source>
</evidence>
<comment type="catalytic activity">
    <reaction evidence="16">
        <text>pyruvate + ATP = phosphoenolpyruvate + ADP + H(+)</text>
        <dbReference type="Rhea" id="RHEA:18157"/>
        <dbReference type="ChEBI" id="CHEBI:15361"/>
        <dbReference type="ChEBI" id="CHEBI:15378"/>
        <dbReference type="ChEBI" id="CHEBI:30616"/>
        <dbReference type="ChEBI" id="CHEBI:58702"/>
        <dbReference type="ChEBI" id="CHEBI:456216"/>
        <dbReference type="EC" id="2.7.1.40"/>
    </reaction>
</comment>
<dbReference type="InterPro" id="IPR036918">
    <property type="entry name" value="Pyrv_Knase_C_sf"/>
</dbReference>
<comment type="cofactor">
    <cofactor evidence="1">
        <name>K(+)</name>
        <dbReference type="ChEBI" id="CHEBI:29103"/>
    </cofactor>
</comment>
<dbReference type="InterPro" id="IPR001697">
    <property type="entry name" value="Pyr_Knase"/>
</dbReference>
<dbReference type="EC" id="2.7.1.40" evidence="4 15"/>
<evidence type="ECO:0000259" key="17">
    <source>
        <dbReference type="Pfam" id="PF00224"/>
    </source>
</evidence>
<feature type="domain" description="Pyruvate kinase barrel" evidence="17">
    <location>
        <begin position="1"/>
        <end position="324"/>
    </location>
</feature>
<dbReference type="NCBIfam" id="NF004978">
    <property type="entry name" value="PRK06354.1"/>
    <property type="match status" value="1"/>
</dbReference>
<evidence type="ECO:0000256" key="14">
    <source>
        <dbReference type="ARBA" id="ARBA00023317"/>
    </source>
</evidence>
<keyword evidence="14 19" id="KW-0670">Pyruvate</keyword>
<dbReference type="Pfam" id="PF00224">
    <property type="entry name" value="PK"/>
    <property type="match status" value="1"/>
</dbReference>
<keyword evidence="12" id="KW-0630">Potassium</keyword>
<dbReference type="GO" id="GO:0000287">
    <property type="term" value="F:magnesium ion binding"/>
    <property type="evidence" value="ECO:0007669"/>
    <property type="project" value="UniProtKB-UniRule"/>
</dbReference>
<dbReference type="OrthoDB" id="9812123at2"/>
<keyword evidence="20" id="KW-1185">Reference proteome</keyword>
<evidence type="ECO:0000256" key="16">
    <source>
        <dbReference type="RuleBase" id="RU000504"/>
    </source>
</evidence>
<evidence type="ECO:0000256" key="4">
    <source>
        <dbReference type="ARBA" id="ARBA00012142"/>
    </source>
</evidence>
<evidence type="ECO:0000256" key="10">
    <source>
        <dbReference type="ARBA" id="ARBA00022840"/>
    </source>
</evidence>
<dbReference type="AlphaFoldDB" id="A0A011VSW6"/>
<evidence type="ECO:0000256" key="12">
    <source>
        <dbReference type="ARBA" id="ARBA00022958"/>
    </source>
</evidence>
<protein>
    <recommendedName>
        <fullName evidence="5 15">Pyruvate kinase</fullName>
        <ecNumber evidence="4 15">2.7.1.40</ecNumber>
    </recommendedName>
</protein>
<dbReference type="InterPro" id="IPR015795">
    <property type="entry name" value="Pyrv_Knase_C"/>
</dbReference>
<keyword evidence="9 16" id="KW-0418">Kinase</keyword>
<dbReference type="RefSeq" id="WP_024856816.1">
    <property type="nucleotide sequence ID" value="NZ_JEOB01000004.1"/>
</dbReference>
<sequence>MRKTKIVCTIGPATDDENILRDMMKNGMDVARFNFSHSEHSVHQQRFETITRLRDEMGLNIATLMDTKGPEIRLKDFKDHKPVTIKDGDMFTLTTRDVEGDETICSITFAKLPQDITTGTRILINDGVIELKAVKIDSTDIQCEIIHGGVVSDHKGINVPGVKLSMPYISDADMADLAFGAKMGFDFIAASFVRTGADVTYLRKFTQSLGWFNPRIIAKIENAEGVENIDEILEAADGIMVARGDMGVEIPFEKIPAIQKDLIHKAYNAGKQVITATQMLESMINNPRPTRAEITDVANAIYDGTSAIMLSGETAAGKYPVEVVKTMSLIAETTEGDIDYVRRFQKRDDIDHPSITDAICHATVTTAHDLKAAAVLTVTKSGATARILSKYRPDCPIIGLTTDPVTCHQMNMSWGLLPGLVEEMDNTDELISRAIKVALEKGYLKEGDLVVITAGVPLGMSGTTNLMKVERA</sequence>
<dbReference type="PANTHER" id="PTHR11817">
    <property type="entry name" value="PYRUVATE KINASE"/>
    <property type="match status" value="1"/>
</dbReference>
<dbReference type="GO" id="GO:0016301">
    <property type="term" value="F:kinase activity"/>
    <property type="evidence" value="ECO:0007669"/>
    <property type="project" value="UniProtKB-KW"/>
</dbReference>
<evidence type="ECO:0000259" key="18">
    <source>
        <dbReference type="Pfam" id="PF02887"/>
    </source>
</evidence>
<keyword evidence="13 16" id="KW-0324">Glycolysis</keyword>
<dbReference type="GO" id="GO:0030955">
    <property type="term" value="F:potassium ion binding"/>
    <property type="evidence" value="ECO:0007669"/>
    <property type="project" value="UniProtKB-UniRule"/>
</dbReference>
<evidence type="ECO:0000256" key="8">
    <source>
        <dbReference type="ARBA" id="ARBA00022741"/>
    </source>
</evidence>
<dbReference type="PRINTS" id="PR01050">
    <property type="entry name" value="PYRUVTKNASE"/>
</dbReference>
<evidence type="ECO:0000313" key="19">
    <source>
        <dbReference type="EMBL" id="EXM37718.1"/>
    </source>
</evidence>
<keyword evidence="11 16" id="KW-0460">Magnesium</keyword>
<evidence type="ECO:0000256" key="13">
    <source>
        <dbReference type="ARBA" id="ARBA00023152"/>
    </source>
</evidence>
<dbReference type="NCBIfam" id="TIGR01064">
    <property type="entry name" value="pyruv_kin"/>
    <property type="match status" value="1"/>
</dbReference>
<comment type="caution">
    <text evidence="19">The sequence shown here is derived from an EMBL/GenBank/DDBJ whole genome shotgun (WGS) entry which is preliminary data.</text>
</comment>
<dbReference type="SUPFAM" id="SSF50800">
    <property type="entry name" value="PK beta-barrel domain-like"/>
    <property type="match status" value="1"/>
</dbReference>
<keyword evidence="8" id="KW-0547">Nucleotide-binding</keyword>
<dbReference type="UniPathway" id="UPA00109">
    <property type="reaction ID" value="UER00188"/>
</dbReference>
<dbReference type="InterPro" id="IPR040442">
    <property type="entry name" value="Pyrv_kinase-like_dom_sf"/>
</dbReference>
<evidence type="ECO:0000256" key="6">
    <source>
        <dbReference type="ARBA" id="ARBA00022679"/>
    </source>
</evidence>
<name>A0A011VSW6_RUMAL</name>
<dbReference type="EMBL" id="JEOB01000004">
    <property type="protein sequence ID" value="EXM37718.1"/>
    <property type="molecule type" value="Genomic_DNA"/>
</dbReference>
<keyword evidence="6 16" id="KW-0808">Transferase</keyword>
<dbReference type="InterPro" id="IPR015813">
    <property type="entry name" value="Pyrv/PenolPyrv_kinase-like_dom"/>
</dbReference>
<comment type="pathway">
    <text evidence="2 16">Carbohydrate degradation; glycolysis; pyruvate from D-glyceraldehyde 3-phosphate: step 5/5.</text>
</comment>
<reference evidence="19 20" key="1">
    <citation type="submission" date="2013-06" db="EMBL/GenBank/DDBJ databases">
        <title>Rumen cellulosomics: divergent fiber-degrading strategies revealed by comparative genome-wide analysis of six Ruminococcal strains.</title>
        <authorList>
            <person name="Dassa B."/>
            <person name="Borovok I."/>
            <person name="Lamed R."/>
            <person name="Flint H."/>
            <person name="Yeoman C.J."/>
            <person name="White B."/>
            <person name="Bayer E.A."/>
        </authorList>
    </citation>
    <scope>NUCLEOTIDE SEQUENCE [LARGE SCALE GENOMIC DNA]</scope>
    <source>
        <strain evidence="19 20">SY3</strain>
    </source>
</reference>
<evidence type="ECO:0000256" key="9">
    <source>
        <dbReference type="ARBA" id="ARBA00022777"/>
    </source>
</evidence>
<proteinExistence type="inferred from homology"/>
<gene>
    <name evidence="19" type="ORF">RASY3_15325</name>
</gene>
<evidence type="ECO:0000256" key="1">
    <source>
        <dbReference type="ARBA" id="ARBA00001958"/>
    </source>
</evidence>